<dbReference type="EMBL" id="BNJJ01000026">
    <property type="protein sequence ID" value="GHO88641.1"/>
    <property type="molecule type" value="Genomic_DNA"/>
</dbReference>
<reference evidence="1 2" key="1">
    <citation type="journal article" date="2021" name="Int. J. Syst. Evol. Microbiol.">
        <title>Reticulibacter mediterranei gen. nov., sp. nov., within the new family Reticulibacteraceae fam. nov., and Ktedonospora formicarum gen. nov., sp. nov., Ktedonobacter robiniae sp. nov., Dictyobacter formicarum sp. nov. and Dictyobacter arantiisoli sp. nov., belonging to the class Ktedonobacteria.</title>
        <authorList>
            <person name="Yabe S."/>
            <person name="Zheng Y."/>
            <person name="Wang C.M."/>
            <person name="Sakai Y."/>
            <person name="Abe K."/>
            <person name="Yokota A."/>
            <person name="Donadio S."/>
            <person name="Cavaletti L."/>
            <person name="Monciardini P."/>
        </authorList>
    </citation>
    <scope>NUCLEOTIDE SEQUENCE [LARGE SCALE GENOMIC DNA]</scope>
    <source>
        <strain evidence="1 2">SOSP1-9</strain>
    </source>
</reference>
<evidence type="ECO:0000313" key="2">
    <source>
        <dbReference type="Proteomes" id="UP000635565"/>
    </source>
</evidence>
<accession>A0ABQ3VSE5</accession>
<evidence type="ECO:0000313" key="1">
    <source>
        <dbReference type="EMBL" id="GHO88641.1"/>
    </source>
</evidence>
<sequence length="184" mass="21354">MQDREIRLNNLLVQLRKLSSEATDEPLCQHFVRTDLVVLLGLVIEQRVLLCPNCVLQVYMPAQPLFIMCDPFWMQVLFEHILFNQIIVRYTDTVPAEIHLEPFPNSMGREAKITSRFGSDLPKLTPEREREFEALVRQLEQDEMEACLALDHKILHEHGGYLWSEKEGSISLALPLAEESKERL</sequence>
<keyword evidence="2" id="KW-1185">Reference proteome</keyword>
<protein>
    <submittedName>
        <fullName evidence="1">Uncharacterized protein</fullName>
    </submittedName>
</protein>
<gene>
    <name evidence="1" type="ORF">KSZ_66470</name>
</gene>
<organism evidence="1 2">
    <name type="scientific">Dictyobacter formicarum</name>
    <dbReference type="NCBI Taxonomy" id="2778368"/>
    <lineage>
        <taxon>Bacteria</taxon>
        <taxon>Bacillati</taxon>
        <taxon>Chloroflexota</taxon>
        <taxon>Ktedonobacteria</taxon>
        <taxon>Ktedonobacterales</taxon>
        <taxon>Dictyobacteraceae</taxon>
        <taxon>Dictyobacter</taxon>
    </lineage>
</organism>
<name>A0ABQ3VSE5_9CHLR</name>
<comment type="caution">
    <text evidence="1">The sequence shown here is derived from an EMBL/GenBank/DDBJ whole genome shotgun (WGS) entry which is preliminary data.</text>
</comment>
<proteinExistence type="predicted"/>
<dbReference type="Proteomes" id="UP000635565">
    <property type="component" value="Unassembled WGS sequence"/>
</dbReference>